<feature type="transmembrane region" description="Helical" evidence="1">
    <location>
        <begin position="97"/>
        <end position="122"/>
    </location>
</feature>
<accession>A0A429ZMC9</accession>
<sequence>MPNFTVALFFWYLFPVIVMIASNLLVKKTNIDKKYGIKAPDIATPFFFVGIHFVSKGTLGSSFLAYVFLMIFFIGMFVAIMFAYYFHDINYKRYFKILWRISFLVTLMIYVVLIIGSIILFLKR</sequence>
<dbReference type="EMBL" id="NGJT01000006">
    <property type="protein sequence ID" value="RST94854.1"/>
    <property type="molecule type" value="Genomic_DNA"/>
</dbReference>
<gene>
    <name evidence="2" type="ORF">CBF36_04825</name>
</gene>
<keyword evidence="1" id="KW-1133">Transmembrane helix</keyword>
<dbReference type="Proteomes" id="UP000288490">
    <property type="component" value="Unassembled WGS sequence"/>
</dbReference>
<dbReference type="OrthoDB" id="2299708at2"/>
<dbReference type="InterPro" id="IPR024515">
    <property type="entry name" value="DUF3397"/>
</dbReference>
<evidence type="ECO:0000256" key="1">
    <source>
        <dbReference type="SAM" id="Phobius"/>
    </source>
</evidence>
<protein>
    <recommendedName>
        <fullName evidence="4">DUF3397 domain-containing protein</fullName>
    </recommendedName>
</protein>
<name>A0A429ZMC9_9ENTE</name>
<evidence type="ECO:0000313" key="2">
    <source>
        <dbReference type="EMBL" id="RST94854.1"/>
    </source>
</evidence>
<evidence type="ECO:0000313" key="3">
    <source>
        <dbReference type="Proteomes" id="UP000288490"/>
    </source>
</evidence>
<dbReference type="AlphaFoldDB" id="A0A429ZMC9"/>
<dbReference type="RefSeq" id="WP_125957100.1">
    <property type="nucleotide sequence ID" value="NZ_NGJT01000006.1"/>
</dbReference>
<feature type="transmembrane region" description="Helical" evidence="1">
    <location>
        <begin position="6"/>
        <end position="26"/>
    </location>
</feature>
<organism evidence="2 3">
    <name type="scientific">Vagococcus bubulae</name>
    <dbReference type="NCBI Taxonomy" id="1977868"/>
    <lineage>
        <taxon>Bacteria</taxon>
        <taxon>Bacillati</taxon>
        <taxon>Bacillota</taxon>
        <taxon>Bacilli</taxon>
        <taxon>Lactobacillales</taxon>
        <taxon>Enterococcaceae</taxon>
        <taxon>Vagococcus</taxon>
    </lineage>
</organism>
<reference evidence="2 3" key="1">
    <citation type="submission" date="2017-05" db="EMBL/GenBank/DDBJ databases">
        <title>Vagococcus spp. assemblies.</title>
        <authorList>
            <person name="Gulvik C.A."/>
        </authorList>
    </citation>
    <scope>NUCLEOTIDE SEQUENCE [LARGE SCALE GENOMIC DNA]</scope>
    <source>
        <strain evidence="2 3">SS1994</strain>
    </source>
</reference>
<keyword evidence="1" id="KW-0472">Membrane</keyword>
<dbReference type="Pfam" id="PF11877">
    <property type="entry name" value="DUF3397"/>
    <property type="match status" value="1"/>
</dbReference>
<keyword evidence="3" id="KW-1185">Reference proteome</keyword>
<keyword evidence="1" id="KW-0812">Transmembrane</keyword>
<proteinExistence type="predicted"/>
<feature type="transmembrane region" description="Helical" evidence="1">
    <location>
        <begin position="63"/>
        <end position="85"/>
    </location>
</feature>
<evidence type="ECO:0008006" key="4">
    <source>
        <dbReference type="Google" id="ProtNLM"/>
    </source>
</evidence>
<comment type="caution">
    <text evidence="2">The sequence shown here is derived from an EMBL/GenBank/DDBJ whole genome shotgun (WGS) entry which is preliminary data.</text>
</comment>